<dbReference type="STRING" id="484498.SAMN05421686_10968"/>
<dbReference type="PANTHER" id="PTHR34580:SF3">
    <property type="entry name" value="PROTEIN PAFB"/>
    <property type="match status" value="1"/>
</dbReference>
<dbReference type="GO" id="GO:0003677">
    <property type="term" value="F:DNA binding"/>
    <property type="evidence" value="ECO:0007669"/>
    <property type="project" value="UniProtKB-KW"/>
</dbReference>
<dbReference type="EMBL" id="FTOH01000009">
    <property type="protein sequence ID" value="SIT07847.1"/>
    <property type="molecule type" value="Genomic_DNA"/>
</dbReference>
<evidence type="ECO:0000259" key="1">
    <source>
        <dbReference type="PROSITE" id="PS50967"/>
    </source>
</evidence>
<dbReference type="PROSITE" id="PS50967">
    <property type="entry name" value="HRDC"/>
    <property type="match status" value="1"/>
</dbReference>
<dbReference type="Proteomes" id="UP000185639">
    <property type="component" value="Unassembled WGS sequence"/>
</dbReference>
<dbReference type="InterPro" id="IPR026881">
    <property type="entry name" value="WYL_dom"/>
</dbReference>
<dbReference type="InterPro" id="IPR051534">
    <property type="entry name" value="CBASS_pafABC_assoc_protein"/>
</dbReference>
<reference evidence="3" key="1">
    <citation type="submission" date="2017-01" db="EMBL/GenBank/DDBJ databases">
        <authorList>
            <person name="Varghese N."/>
            <person name="Submissions S."/>
        </authorList>
    </citation>
    <scope>NUCLEOTIDE SEQUENCE [LARGE SCALE GENOMIC DNA]</scope>
    <source>
        <strain evidence="3">DSM 24913</strain>
    </source>
</reference>
<keyword evidence="3" id="KW-1185">Reference proteome</keyword>
<keyword evidence="2" id="KW-0238">DNA-binding</keyword>
<dbReference type="Pfam" id="PF13280">
    <property type="entry name" value="WYL"/>
    <property type="match status" value="1"/>
</dbReference>
<dbReference type="InterPro" id="IPR059020">
    <property type="entry name" value="CapW_CTD"/>
</dbReference>
<dbReference type="RefSeq" id="WP_084188994.1">
    <property type="nucleotide sequence ID" value="NZ_FTOH01000009.1"/>
</dbReference>
<dbReference type="PIRSF" id="PIRSF015558">
    <property type="entry name" value="Txn_reg_DeoR_prd"/>
    <property type="match status" value="1"/>
</dbReference>
<feature type="domain" description="HRDC" evidence="1">
    <location>
        <begin position="244"/>
        <end position="286"/>
    </location>
</feature>
<dbReference type="Pfam" id="PF26107">
    <property type="entry name" value="BrxR_CTD"/>
    <property type="match status" value="1"/>
</dbReference>
<gene>
    <name evidence="2" type="ORF">SAMN05421686_10968</name>
</gene>
<dbReference type="OrthoDB" id="6400324at2"/>
<protein>
    <submittedName>
        <fullName evidence="2">Predicted DNA-binding transcriptional regulator YafY, contains an HTH and WYL domains</fullName>
    </submittedName>
</protein>
<organism evidence="2 3">
    <name type="scientific">Thalassolituus maritimus</name>
    <dbReference type="NCBI Taxonomy" id="484498"/>
    <lineage>
        <taxon>Bacteria</taxon>
        <taxon>Pseudomonadati</taxon>
        <taxon>Pseudomonadota</taxon>
        <taxon>Gammaproteobacteria</taxon>
        <taxon>Oceanospirillales</taxon>
        <taxon>Oceanospirillaceae</taxon>
        <taxon>Thalassolituus</taxon>
    </lineage>
</organism>
<evidence type="ECO:0000313" key="3">
    <source>
        <dbReference type="Proteomes" id="UP000185639"/>
    </source>
</evidence>
<name>A0A1N7PBG7_9GAMM</name>
<evidence type="ECO:0000313" key="2">
    <source>
        <dbReference type="EMBL" id="SIT07847.1"/>
    </source>
</evidence>
<dbReference type="Pfam" id="PF26109">
    <property type="entry name" value="WHD_BrxR"/>
    <property type="match status" value="1"/>
</dbReference>
<dbReference type="PANTHER" id="PTHR34580">
    <property type="match status" value="1"/>
</dbReference>
<dbReference type="PROSITE" id="PS52050">
    <property type="entry name" value="WYL"/>
    <property type="match status" value="1"/>
</dbReference>
<accession>A0A1N7PBG7</accession>
<dbReference type="InterPro" id="IPR002121">
    <property type="entry name" value="HRDC_dom"/>
</dbReference>
<dbReference type="InterPro" id="IPR016634">
    <property type="entry name" value="CapW-like"/>
</dbReference>
<dbReference type="InterPro" id="IPR059019">
    <property type="entry name" value="WHD_CapW"/>
</dbReference>
<dbReference type="AlphaFoldDB" id="A0A1N7PBG7"/>
<proteinExistence type="predicted"/>
<sequence length="286" mass="32772">MPELKKGNTPNTPPSYRDRQAFRLIELVALWKGRVTSKTIEDAFSCSRSTATRIRNDYLAACPSNLSYCDSNKGYLPSDDFQSSFCSGSLEEYAQLRSLEGAKFPAQLSHQLQRRPDPAIVRPILNAIDKRERLDISYASFTYPKDGDRIISPHSLVNDGARWHVRAWCEKNQDFRDFVLSRIQEIHGTEGPAEKTEPDDLAWNKTLTVSIEPDMRLSDAQRELVALDYDMKEVGAGKYQRDYEIRQALLIYTLQNLRLDRTRERGEAQQIMLTSECQRALASYLP</sequence>